<keyword evidence="1" id="KW-0472">Membrane</keyword>
<name>A0A0J9TKZ5_PLAVI</name>
<keyword evidence="1" id="KW-1133">Transmembrane helix</keyword>
<feature type="transmembrane region" description="Helical" evidence="1">
    <location>
        <begin position="233"/>
        <end position="254"/>
    </location>
</feature>
<proteinExistence type="predicted"/>
<gene>
    <name evidence="2" type="ORF">PVNG_06341</name>
</gene>
<reference evidence="2 3" key="1">
    <citation type="submission" date="2011-09" db="EMBL/GenBank/DDBJ databases">
        <title>The Genome Sequence of Plasmodium vivax North Korean.</title>
        <authorList>
            <consortium name="The Broad Institute Genome Sequencing Platform"/>
            <consortium name="The Broad Institute Genome Sequencing Center for Infectious Disease"/>
            <person name="Neafsey D."/>
            <person name="Carlton J."/>
            <person name="Barnwell J."/>
            <person name="Collins W."/>
            <person name="Escalante A."/>
            <person name="Mullikin J."/>
            <person name="Saul A."/>
            <person name="Guigo R."/>
            <person name="Camara F."/>
            <person name="Young S.K."/>
            <person name="Zeng Q."/>
            <person name="Gargeya S."/>
            <person name="Fitzgerald M."/>
            <person name="Haas B."/>
            <person name="Abouelleil A."/>
            <person name="Alvarado L."/>
            <person name="Arachchi H.M."/>
            <person name="Berlin A."/>
            <person name="Brown A."/>
            <person name="Chapman S.B."/>
            <person name="Chen Z."/>
            <person name="Dunbar C."/>
            <person name="Freedman E."/>
            <person name="Gearin G."/>
            <person name="Gellesch M."/>
            <person name="Goldberg J."/>
            <person name="Griggs A."/>
            <person name="Gujja S."/>
            <person name="Heiman D."/>
            <person name="Howarth C."/>
            <person name="Larson L."/>
            <person name="Lui A."/>
            <person name="MacDonald P.J.P."/>
            <person name="Montmayeur A."/>
            <person name="Murphy C."/>
            <person name="Neiman D."/>
            <person name="Pearson M."/>
            <person name="Priest M."/>
            <person name="Roberts A."/>
            <person name="Saif S."/>
            <person name="Shea T."/>
            <person name="Shenoy N."/>
            <person name="Sisk P."/>
            <person name="Stolte C."/>
            <person name="Sykes S."/>
            <person name="Wortman J."/>
            <person name="Nusbaum C."/>
            <person name="Birren B."/>
        </authorList>
    </citation>
    <scope>NUCLEOTIDE SEQUENCE [LARGE SCALE GENOMIC DNA]</scope>
    <source>
        <strain evidence="2 3">North Korean</strain>
    </source>
</reference>
<dbReference type="Proteomes" id="UP000053239">
    <property type="component" value="Unassembled WGS sequence"/>
</dbReference>
<evidence type="ECO:0000313" key="3">
    <source>
        <dbReference type="Proteomes" id="UP000053239"/>
    </source>
</evidence>
<protein>
    <recommendedName>
        <fullName evidence="4">Variable surface protein</fullName>
    </recommendedName>
</protein>
<evidence type="ECO:0000313" key="2">
    <source>
        <dbReference type="EMBL" id="KMZ96385.1"/>
    </source>
</evidence>
<dbReference type="EMBL" id="KQ235622">
    <property type="protein sequence ID" value="KMZ96385.1"/>
    <property type="molecule type" value="Genomic_DNA"/>
</dbReference>
<sequence length="289" mass="33956">MNILFLRGNVNKISFKKKFTNSNFINYKLYKEIFHDSTSNYQIFTSYCSNYKSYLQDSDENKCSSLESECSIICKYINLLEQNHAISISEGCKFLYYMMYDKYIENQSSGCNMLEFYKASLKSYCENGDWEECNNFVEQIDVHLFEKYNNLIVLCEKFDKLINSGDNEEPNKCAYAKKCVELYEKYIKECLGGVNNYYCNELKNFKHDYEKKIKELTCADIATILTSSEFTDLASIIIVPVIIIPALCFIYYIVNKKEISKIDHIMYHIILDNINNIILIQNVTFFSMN</sequence>
<evidence type="ECO:0008006" key="4">
    <source>
        <dbReference type="Google" id="ProtNLM"/>
    </source>
</evidence>
<accession>A0A0J9TKZ5</accession>
<evidence type="ECO:0000256" key="1">
    <source>
        <dbReference type="SAM" id="Phobius"/>
    </source>
</evidence>
<keyword evidence="1" id="KW-0812">Transmembrane</keyword>
<organism evidence="2 3">
    <name type="scientific">Plasmodium vivax North Korean</name>
    <dbReference type="NCBI Taxonomy" id="1035514"/>
    <lineage>
        <taxon>Eukaryota</taxon>
        <taxon>Sar</taxon>
        <taxon>Alveolata</taxon>
        <taxon>Apicomplexa</taxon>
        <taxon>Aconoidasida</taxon>
        <taxon>Haemosporida</taxon>
        <taxon>Plasmodiidae</taxon>
        <taxon>Plasmodium</taxon>
        <taxon>Plasmodium (Plasmodium)</taxon>
    </lineage>
</organism>
<dbReference type="AlphaFoldDB" id="A0A0J9TKZ5"/>